<gene>
    <name evidence="1" type="ORF">QQX02_01980</name>
</gene>
<name>A0ABT8GE46_9MICO</name>
<accession>A0ABT8GE46</accession>
<dbReference type="RefSeq" id="WP_301140882.1">
    <property type="nucleotide sequence ID" value="NZ_JAUHQA010000001.1"/>
</dbReference>
<evidence type="ECO:0000313" key="2">
    <source>
        <dbReference type="Proteomes" id="UP001172708"/>
    </source>
</evidence>
<protein>
    <recommendedName>
        <fullName evidence="3">Tsi6 domain-containing protein</fullName>
    </recommendedName>
</protein>
<evidence type="ECO:0000313" key="1">
    <source>
        <dbReference type="EMBL" id="MDN4479695.1"/>
    </source>
</evidence>
<organism evidence="1 2">
    <name type="scientific">Demequina muriae</name>
    <dbReference type="NCBI Taxonomy" id="3051664"/>
    <lineage>
        <taxon>Bacteria</taxon>
        <taxon>Bacillati</taxon>
        <taxon>Actinomycetota</taxon>
        <taxon>Actinomycetes</taxon>
        <taxon>Micrococcales</taxon>
        <taxon>Demequinaceae</taxon>
        <taxon>Demequina</taxon>
    </lineage>
</organism>
<dbReference type="EMBL" id="JAUHQA010000001">
    <property type="protein sequence ID" value="MDN4479695.1"/>
    <property type="molecule type" value="Genomic_DNA"/>
</dbReference>
<proteinExistence type="predicted"/>
<keyword evidence="2" id="KW-1185">Reference proteome</keyword>
<dbReference type="Proteomes" id="UP001172708">
    <property type="component" value="Unassembled WGS sequence"/>
</dbReference>
<sequence>MSIQNDLRTVERLMLSEHSIPIRLRMREGLDEDAYSDLTAALERLIDHYANHSDVPKRLALAFVDVGAAFDYPEGAYPDSELERIEDVGQELSQMGQMLFGDAD</sequence>
<evidence type="ECO:0008006" key="3">
    <source>
        <dbReference type="Google" id="ProtNLM"/>
    </source>
</evidence>
<reference evidence="1" key="1">
    <citation type="submission" date="2023-06" db="EMBL/GenBank/DDBJ databases">
        <title>Egi l300058.</title>
        <authorList>
            <person name="Gao L."/>
            <person name="Fang B.-Z."/>
            <person name="Li W.-J."/>
        </authorList>
    </citation>
    <scope>NUCLEOTIDE SEQUENCE</scope>
    <source>
        <strain evidence="1">EGI L300058</strain>
    </source>
</reference>
<comment type="caution">
    <text evidence="1">The sequence shown here is derived from an EMBL/GenBank/DDBJ whole genome shotgun (WGS) entry which is preliminary data.</text>
</comment>